<proteinExistence type="predicted"/>
<reference evidence="1 2" key="1">
    <citation type="submission" date="2020-08" db="EMBL/GenBank/DDBJ databases">
        <authorList>
            <person name="Liu C."/>
            <person name="Sun Q."/>
        </authorList>
    </citation>
    <scope>NUCLEOTIDE SEQUENCE [LARGE SCALE GENOMIC DNA]</scope>
    <source>
        <strain evidence="1 2">NSJ-18</strain>
    </source>
</reference>
<dbReference type="Proteomes" id="UP000609849">
    <property type="component" value="Unassembled WGS sequence"/>
</dbReference>
<gene>
    <name evidence="1" type="ORF">H8923_01875</name>
</gene>
<keyword evidence="2" id="KW-1185">Reference proteome</keyword>
<protein>
    <submittedName>
        <fullName evidence="1">Uncharacterized protein</fullName>
    </submittedName>
</protein>
<name>A0ABR7JL45_9FIRM</name>
<organism evidence="1 2">
    <name type="scientific">Romboutsia faecis</name>
    <dbReference type="NCBI Taxonomy" id="2764597"/>
    <lineage>
        <taxon>Bacteria</taxon>
        <taxon>Bacillati</taxon>
        <taxon>Bacillota</taxon>
        <taxon>Clostridia</taxon>
        <taxon>Peptostreptococcales</taxon>
        <taxon>Peptostreptococcaceae</taxon>
        <taxon>Romboutsia</taxon>
    </lineage>
</organism>
<dbReference type="RefSeq" id="WP_147541464.1">
    <property type="nucleotide sequence ID" value="NZ_JACRWE010000001.1"/>
</dbReference>
<dbReference type="EMBL" id="JACRWE010000001">
    <property type="protein sequence ID" value="MBC5995497.1"/>
    <property type="molecule type" value="Genomic_DNA"/>
</dbReference>
<evidence type="ECO:0000313" key="2">
    <source>
        <dbReference type="Proteomes" id="UP000609849"/>
    </source>
</evidence>
<evidence type="ECO:0000313" key="1">
    <source>
        <dbReference type="EMBL" id="MBC5995497.1"/>
    </source>
</evidence>
<sequence length="166" mass="18818">MKKILGIMFVGIVLASGFFIHNSVYSISEEHIKQNIQESLNNKECKLEFLKEESINGGKVIIFSTNGDESNMGLAILDKGLNKQYRVASVINGSNRYSTYKKYMFNEYIIEAGDNRSGDLAYIGVANGAKRIKKINIEKDFFIKFIDIDKFDGYNVYNSDNKVVDI</sequence>
<accession>A0ABR7JL45</accession>
<comment type="caution">
    <text evidence="1">The sequence shown here is derived from an EMBL/GenBank/DDBJ whole genome shotgun (WGS) entry which is preliminary data.</text>
</comment>